<dbReference type="Proteomes" id="UP000442990">
    <property type="component" value="Unassembled WGS sequence"/>
</dbReference>
<name>A0A7J5D0Z1_9ACTN</name>
<keyword evidence="5" id="KW-1185">Reference proteome</keyword>
<protein>
    <submittedName>
        <fullName evidence="4">ISL3 family transposase</fullName>
    </submittedName>
</protein>
<dbReference type="InterPro" id="IPR047951">
    <property type="entry name" value="Transpos_ISL3"/>
</dbReference>
<evidence type="ECO:0000259" key="3">
    <source>
        <dbReference type="Pfam" id="PF14690"/>
    </source>
</evidence>
<evidence type="ECO:0000259" key="2">
    <source>
        <dbReference type="Pfam" id="PF01610"/>
    </source>
</evidence>
<dbReference type="PANTHER" id="PTHR33498">
    <property type="entry name" value="TRANSPOSASE FOR INSERTION SEQUENCE ELEMENT IS1557"/>
    <property type="match status" value="1"/>
</dbReference>
<dbReference type="EMBL" id="WBKG01000100">
    <property type="protein sequence ID" value="KAB1972966.1"/>
    <property type="molecule type" value="Genomic_DNA"/>
</dbReference>
<evidence type="ECO:0000256" key="1">
    <source>
        <dbReference type="SAM" id="MobiDB-lite"/>
    </source>
</evidence>
<gene>
    <name evidence="4" type="ORF">F8144_44450</name>
</gene>
<feature type="domain" description="Transposase IS204/IS1001/IS1096/IS1165 zinc-finger" evidence="3">
    <location>
        <begin position="39"/>
        <end position="83"/>
    </location>
</feature>
<dbReference type="RefSeq" id="WP_151475079.1">
    <property type="nucleotide sequence ID" value="NZ_WBKG01000100.1"/>
</dbReference>
<dbReference type="InterPro" id="IPR029261">
    <property type="entry name" value="Transposase_Znf"/>
</dbReference>
<evidence type="ECO:0000313" key="4">
    <source>
        <dbReference type="EMBL" id="KAB1972966.1"/>
    </source>
</evidence>
<comment type="caution">
    <text evidence="4">The sequence shown here is derived from an EMBL/GenBank/DDBJ whole genome shotgun (WGS) entry which is preliminary data.</text>
</comment>
<reference evidence="4 5" key="1">
    <citation type="submission" date="2019-09" db="EMBL/GenBank/DDBJ databases">
        <title>Isolation and identification of active actinomycetes.</title>
        <authorList>
            <person name="Yu Z."/>
            <person name="Han C."/>
            <person name="Yu B."/>
        </authorList>
    </citation>
    <scope>NUCLEOTIDE SEQUENCE [LARGE SCALE GENOMIC DNA]</scope>
    <source>
        <strain evidence="4 5">NEAU-H2</strain>
    </source>
</reference>
<dbReference type="Pfam" id="PF01610">
    <property type="entry name" value="DDE_Tnp_ISL3"/>
    <property type="match status" value="1"/>
</dbReference>
<dbReference type="NCBIfam" id="NF033550">
    <property type="entry name" value="transpos_ISL3"/>
    <property type="match status" value="1"/>
</dbReference>
<organism evidence="4 5">
    <name type="scientific">Streptomyces triticiradicis</name>
    <dbReference type="NCBI Taxonomy" id="2651189"/>
    <lineage>
        <taxon>Bacteria</taxon>
        <taxon>Bacillati</taxon>
        <taxon>Actinomycetota</taxon>
        <taxon>Actinomycetes</taxon>
        <taxon>Kitasatosporales</taxon>
        <taxon>Streptomycetaceae</taxon>
        <taxon>Streptomyces</taxon>
    </lineage>
</organism>
<evidence type="ECO:0000313" key="5">
    <source>
        <dbReference type="Proteomes" id="UP000442990"/>
    </source>
</evidence>
<sequence length="304" mass="33381">MGDAFLQDLWFYQVEGVAIENAVVDGELVVVRARAPAERAACPACGTASGRVHSQYVRRLADTAVAGRPVVIKLQVRRFHCRDRACRQATFVEQVDGLTFRHGRRSSGLQTVLQQVGVMPAGRGRLADTLAVRASRSMLLRLIRRLPEPEVHTPRVLGVDEFALCKGHNYGTMLVDIDTLRPIDLLPDRATATVATWLADHPGVEVICRDRSTAYTEAGRLGAPETIHVADRWHIWKNLAEAVEKTVIQHRALLREPEHTAAPVRAAELLENPEPAPPSPDEPRVGPSVRPGTRTACGRPRPAG</sequence>
<dbReference type="Pfam" id="PF14690">
    <property type="entry name" value="Zn_ribbon_ISL3"/>
    <property type="match status" value="1"/>
</dbReference>
<dbReference type="PANTHER" id="PTHR33498:SF1">
    <property type="entry name" value="TRANSPOSASE FOR INSERTION SEQUENCE ELEMENT IS1557"/>
    <property type="match status" value="1"/>
</dbReference>
<feature type="domain" description="Transposase IS204/IS1001/IS1096/IS1165 DDE" evidence="2">
    <location>
        <begin position="157"/>
        <end position="258"/>
    </location>
</feature>
<proteinExistence type="predicted"/>
<dbReference type="AlphaFoldDB" id="A0A7J5D0Z1"/>
<accession>A0A7J5D0Z1</accession>
<dbReference type="InterPro" id="IPR002560">
    <property type="entry name" value="Transposase_DDE"/>
</dbReference>
<feature type="region of interest" description="Disordered" evidence="1">
    <location>
        <begin position="263"/>
        <end position="304"/>
    </location>
</feature>